<proteinExistence type="predicted"/>
<sequence>MWGPANASSTRLLPLPPIFPRSWLASSSRTLKKAGGWGYPNSSWKAVTSEIPPVTFAERRYLVISAGQVRIPPGASTAAALVAGLGAEGAELALPAPSLFHVNNKYSHQRPRLVCAPRLPILRPRPFTPRGAAAGIAPGIANRLAPTSHLGKREEELRGAGAPGFRCLGAARVRAGTGSLSRRIPSPRYIISVLSDAGNRNVNSSDF</sequence>
<reference evidence="1" key="1">
    <citation type="submission" date="2023-05" db="EMBL/GenBank/DDBJ databases">
        <authorList>
            <consortium name="ELIXIR-Norway"/>
        </authorList>
    </citation>
    <scope>NUCLEOTIDE SEQUENCE</scope>
</reference>
<gene>
    <name evidence="1" type="ORF">MRATA1EN22A_LOCUS9389</name>
</gene>
<evidence type="ECO:0000313" key="2">
    <source>
        <dbReference type="Proteomes" id="UP001162501"/>
    </source>
</evidence>
<reference evidence="1" key="2">
    <citation type="submission" date="2025-03" db="EMBL/GenBank/DDBJ databases">
        <authorList>
            <consortium name="ELIXIR-Norway"/>
            <consortium name="Elixir Norway"/>
        </authorList>
    </citation>
    <scope>NUCLEOTIDE SEQUENCE</scope>
</reference>
<organism evidence="1 2">
    <name type="scientific">Rangifer tarandus platyrhynchus</name>
    <name type="common">Svalbard reindeer</name>
    <dbReference type="NCBI Taxonomy" id="3082113"/>
    <lineage>
        <taxon>Eukaryota</taxon>
        <taxon>Metazoa</taxon>
        <taxon>Chordata</taxon>
        <taxon>Craniata</taxon>
        <taxon>Vertebrata</taxon>
        <taxon>Euteleostomi</taxon>
        <taxon>Mammalia</taxon>
        <taxon>Eutheria</taxon>
        <taxon>Laurasiatheria</taxon>
        <taxon>Artiodactyla</taxon>
        <taxon>Ruminantia</taxon>
        <taxon>Pecora</taxon>
        <taxon>Cervidae</taxon>
        <taxon>Odocoileinae</taxon>
        <taxon>Rangifer</taxon>
    </lineage>
</organism>
<protein>
    <submittedName>
        <fullName evidence="1">Uncharacterized protein</fullName>
    </submittedName>
</protein>
<evidence type="ECO:0000313" key="1">
    <source>
        <dbReference type="EMBL" id="CAM9921229.1"/>
    </source>
</evidence>
<name>A0AC59YSX6_RANTA</name>
<accession>A0AC59YSX6</accession>
<dbReference type="Proteomes" id="UP001162501">
    <property type="component" value="Chromosome 2"/>
</dbReference>
<dbReference type="EMBL" id="OX596086">
    <property type="protein sequence ID" value="CAM9921229.1"/>
    <property type="molecule type" value="Genomic_DNA"/>
</dbReference>